<dbReference type="InterPro" id="IPR010862">
    <property type="entry name" value="DUF1493"/>
</dbReference>
<organism evidence="1 2">
    <name type="scientific">Kosakonia oryzendophytica</name>
    <dbReference type="NCBI Taxonomy" id="1005665"/>
    <lineage>
        <taxon>Bacteria</taxon>
        <taxon>Pseudomonadati</taxon>
        <taxon>Pseudomonadota</taxon>
        <taxon>Gammaproteobacteria</taxon>
        <taxon>Enterobacterales</taxon>
        <taxon>Enterobacteriaceae</taxon>
        <taxon>Kosakonia</taxon>
    </lineage>
</organism>
<keyword evidence="2" id="KW-1185">Reference proteome</keyword>
<sequence>MGVYLMDERDDEKKVIDYLMERYSIREHWFRPGFKQITKEWSLNDDFRLVPEDAEDMLLDVFTHFNIDYSNMDTRNYIEYVYPFWQKKPKIKIKPLTVEMIIESARAGRWLYD</sequence>
<dbReference type="AlphaFoldDB" id="A0A1C4CS03"/>
<evidence type="ECO:0000313" key="2">
    <source>
        <dbReference type="Proteomes" id="UP000198975"/>
    </source>
</evidence>
<gene>
    <name evidence="1" type="ORF">GA0061071_108199</name>
</gene>
<protein>
    <recommendedName>
        <fullName evidence="3">Acyl carrier protein</fullName>
    </recommendedName>
</protein>
<accession>A0A1C4CS03</accession>
<dbReference type="Pfam" id="PF07377">
    <property type="entry name" value="DUF1493"/>
    <property type="match status" value="1"/>
</dbReference>
<evidence type="ECO:0008006" key="3">
    <source>
        <dbReference type="Google" id="ProtNLM"/>
    </source>
</evidence>
<dbReference type="EMBL" id="FMAY01000008">
    <property type="protein sequence ID" value="SCC21813.1"/>
    <property type="molecule type" value="Genomic_DNA"/>
</dbReference>
<name>A0A1C4CS03_9ENTR</name>
<evidence type="ECO:0000313" key="1">
    <source>
        <dbReference type="EMBL" id="SCC21813.1"/>
    </source>
</evidence>
<proteinExistence type="predicted"/>
<dbReference type="Proteomes" id="UP000198975">
    <property type="component" value="Unassembled WGS sequence"/>
</dbReference>
<reference evidence="2" key="1">
    <citation type="submission" date="2016-08" db="EMBL/GenBank/DDBJ databases">
        <authorList>
            <person name="Varghese N."/>
            <person name="Submissions Spin"/>
        </authorList>
    </citation>
    <scope>NUCLEOTIDE SEQUENCE [LARGE SCALE GENOMIC DNA]</scope>
    <source>
        <strain evidence="2">REICA_082</strain>
    </source>
</reference>